<sequence length="2480" mass="283203">MVVLAHPKRSLGMAVSDNGTSGGEKGVWVVHRENTSIILGITHHDARGEQWDKAGLNHSGDEDRLMCTKMFLQDYYENERETRLDDFLKFDVIMHEDKLQVDDDKLELELAKIAIVLLGIGVLDKNSQNFMSAVLRVPLEKHYDVLAIIQSVVQAGSSEVALSSMIEDILCEPSGVFPLELNNQGHNKKQQENSHGVRPNTPISNLLKSSLIEPAQASTPKELNKSWTSAAIATTSSAFHGSPLRLNMTLLNSSLRDITSPLRGLSIDASSSCSPLTQYAQSPQLIQKAILRQKETELRKLRRQMEDHIDRADELKYLLQDQTEAVAQKDVTIARLEKKVQELQRQNLHTELTESADAESKNIIEALTQKNQSLEQFKEQYLILEKESSMHAEEIRKLNCEITSLEQKNLAYKSKLDSQKHFGEDIEDQQMKLNSLEQQLEQMKAAKKEWESDRQCMQEKIDTLKGQNASLRQELEDVYPLQPGNASGETMGVVLDIQVEELKCQIDEAKQEQEKCQSLLQEKQDLLSQHEKEIQKLQNESSATQAKLSEADLLVRQQSTILEEKSEELESLKQQLGQEKNLNLNLQKETEILQGNLDEKYKQCSDNLEQLACLENKMLQKDECLTQLELTLKQKDSYLTDKEELVASKDKQLEDLKTENEKLNISILTFSQDILYKDDQIAQLQQDYKRAVQESQAKQAGLEAKIKQIDEQHAYSLSELQSSNAEEMSNVTAKYEERVKQLEQAMEKSHEEFAALQNLSSKQNVDLDEIKANMEAVSNSLELKRQQLSEKEDYIAKQKKCFETSLEEIYDDKCELQSLIEKLQKELDERIQQFQGIEKELVLKTEELSQKEEQIQEMRSDYENKAQAVELQSKEALESLRTELEAVKIKELQSLSQQIQTQRDEAAKSITEKNAQIGKLEQTVNELMYVKESMQVKLEESAMEMQEAKAQLQLKLKDVFDKENTIKHMEQDFQHQLSTAQQNNEKELVRLQAEIESIKETNIQTLSQTEISNKSCISKMKQQHEQDMAEILKRMEEKDTVAATLENTIADNAVELNKFKTDLEAAHLSLKMKDEEISSLKEAITRLEKLALEKDELMASLKKDFETQRAVEKSNHESAVQEAGAKVRAADEAKVKALSDQKAFFEAEKANQTAEHEEKVQNLIRANDDALRSLREAQKDAEERAEKQLTQEREEHSKLLEALGQDADKEREGYLQSLLIKRQEVEKLSAQLKDLQNEVLSLQEQSTEDKKELERVNEKLRNAEEKHIQGADLLGVQVSKNQELEELYQSLQHKMEQVEQNLTKSNSDLKEADELSKQQSEDLDQAKSDFQKVKQDLEDLQNVNEQLKDKTCHLQNQLDEGNRQNSAETQSLKNAIVEKDTLISTFTSEIEQKVTKIVGLQQTLSDQAAQLEAYMSSLDAAKMTALENKETIHQLQQDITNKDELINKMNKDFEGQRLSVQKDNKTLIDQLELKYKAAKECELKALSDQEMNFKTELERLQSQKDKQLQELSEAKSNLEKENKTLNFDLKAKTQQHMDVIKELEALARKASETESQLCSTKRKLEESDADLLVYQTKTADKDIELHSVENDLKSTIEELHKKDQTINSLKDEFAEKITRLKEENKISQMEIQSKLEEDLKTEIAKAAEQQLAIENYKEQLNEFKTKYESEITALNEDIAKLLARIKKLEEQETIHFRQREESDKLVKQKNAEAEQLHLKIQNLEQVGKSQQFHCDKSQELLGQKEEEIVELQSRIESFDSQLCQQRELLDSKEQSISELQVKVDRCELQACQSQECLRQKELDILNLSDQIKSYENQMIENEESHKQKDQKIVEYTHMIEYLRSMEKSCLDQHQASLKQKEAEIAELTIKMQHFEEAEKSQNEHYQEILTQRDNEASEHRVKIEHLQKVHSSLQEQLEHNSQSVREKEKEIEHLNLKMGQELKAKANQLGEVTAQLADVKTELDGVKICLAKKEKEKVFEEKKYKSACEQNALLEKQIRNLKESNENLKIEKEKKSKAKLSDITFKFEKIQKENKQYASEVNRLKTALDFSERKLKEYQKQLDAAGTALLGDNSHFHQTIAKSSTNDSLGGSPDSIGSSRSLRSRTRLSSGNSSFHSGLNETILSGDTVLLKRETIASSAELKKRVKPRKTTEDRLSICSTLSSQTTNSTAGIPGIHLPFGACANEPEEPDFEWDRLSELQRRNTMYLPHLKSAYPIEMQTVKREKLSDDGLRLSMVAEHGQEKSETTLSSKERRANLQKSGVGAKALKRTAPVMNLAEEISAEPSPPKQVRAAPNYHRPGPPTPGKLPKRVSGSFSPDQTLSPASTGKSMAFGSPITRIQARLTPKSRARRSPRLRTSPATSQAHKQDERRQSVAFNVGFSPMAKTGQTTRARKSPRSKVSPATSDANKHDERRQSVAFNIGFSPMASVGQMRPPRQTGLLPKKKLTQTTSSTTSKIQEPASQKFRRPLATRNFLETGI</sequence>
<comment type="caution">
    <text evidence="3">The sequence shown here is derived from an EMBL/GenBank/DDBJ whole genome shotgun (WGS) entry which is preliminary data.</text>
</comment>
<evidence type="ECO:0000313" key="3">
    <source>
        <dbReference type="EMBL" id="GFR72198.1"/>
    </source>
</evidence>
<dbReference type="Proteomes" id="UP000762676">
    <property type="component" value="Unassembled WGS sequence"/>
</dbReference>
<feature type="coiled-coil region" evidence="1">
    <location>
        <begin position="1910"/>
        <end position="1937"/>
    </location>
</feature>
<gene>
    <name evidence="3" type="ORF">ElyMa_000372600</name>
</gene>
<keyword evidence="1" id="KW-0175">Coiled coil</keyword>
<feature type="compositionally biased region" description="Basic residues" evidence="2">
    <location>
        <begin position="2346"/>
        <end position="2355"/>
    </location>
</feature>
<feature type="coiled-coil region" evidence="1">
    <location>
        <begin position="1592"/>
        <end position="1877"/>
    </location>
</feature>
<feature type="coiled-coil region" evidence="1">
    <location>
        <begin position="1070"/>
        <end position="1100"/>
    </location>
</feature>
<evidence type="ECO:0000313" key="4">
    <source>
        <dbReference type="Proteomes" id="UP000762676"/>
    </source>
</evidence>
<organism evidence="3 4">
    <name type="scientific">Elysia marginata</name>
    <dbReference type="NCBI Taxonomy" id="1093978"/>
    <lineage>
        <taxon>Eukaryota</taxon>
        <taxon>Metazoa</taxon>
        <taxon>Spiralia</taxon>
        <taxon>Lophotrochozoa</taxon>
        <taxon>Mollusca</taxon>
        <taxon>Gastropoda</taxon>
        <taxon>Heterobranchia</taxon>
        <taxon>Euthyneura</taxon>
        <taxon>Panpulmonata</taxon>
        <taxon>Sacoglossa</taxon>
        <taxon>Placobranchoidea</taxon>
        <taxon>Plakobranchidae</taxon>
        <taxon>Elysia</taxon>
    </lineage>
</organism>
<feature type="region of interest" description="Disordered" evidence="2">
    <location>
        <begin position="2238"/>
        <end position="2415"/>
    </location>
</feature>
<accession>A0AAV4FHN1</accession>
<feature type="coiled-coil region" evidence="1">
    <location>
        <begin position="639"/>
        <end position="666"/>
    </location>
</feature>
<feature type="compositionally biased region" description="Basic and acidic residues" evidence="2">
    <location>
        <begin position="2240"/>
        <end position="2256"/>
    </location>
</feature>
<feature type="coiled-coil region" evidence="1">
    <location>
        <begin position="291"/>
        <end position="589"/>
    </location>
</feature>
<feature type="compositionally biased region" description="Polar residues" evidence="2">
    <location>
        <begin position="2314"/>
        <end position="2329"/>
    </location>
</feature>
<protein>
    <submittedName>
        <fullName evidence="3">Nuclear mitotic apparatus protein 1</fullName>
    </submittedName>
</protein>
<feature type="compositionally biased region" description="Low complexity" evidence="2">
    <location>
        <begin position="2090"/>
        <end position="2114"/>
    </location>
</feature>
<evidence type="ECO:0000256" key="1">
    <source>
        <dbReference type="SAM" id="Coils"/>
    </source>
</evidence>
<reference evidence="3 4" key="1">
    <citation type="journal article" date="2021" name="Elife">
        <title>Chloroplast acquisition without the gene transfer in kleptoplastic sea slugs, Plakobranchus ocellatus.</title>
        <authorList>
            <person name="Maeda T."/>
            <person name="Takahashi S."/>
            <person name="Yoshida T."/>
            <person name="Shimamura S."/>
            <person name="Takaki Y."/>
            <person name="Nagai Y."/>
            <person name="Toyoda A."/>
            <person name="Suzuki Y."/>
            <person name="Arimoto A."/>
            <person name="Ishii H."/>
            <person name="Satoh N."/>
            <person name="Nishiyama T."/>
            <person name="Hasebe M."/>
            <person name="Maruyama T."/>
            <person name="Minagawa J."/>
            <person name="Obokata J."/>
            <person name="Shigenobu S."/>
        </authorList>
    </citation>
    <scope>NUCLEOTIDE SEQUENCE [LARGE SCALE GENOMIC DNA]</scope>
</reference>
<name>A0AAV4FHN1_9GAST</name>
<feature type="region of interest" description="Disordered" evidence="2">
    <location>
        <begin position="2427"/>
        <end position="2467"/>
    </location>
</feature>
<feature type="compositionally biased region" description="Low complexity" evidence="2">
    <location>
        <begin position="2438"/>
        <end position="2459"/>
    </location>
</feature>
<keyword evidence="4" id="KW-1185">Reference proteome</keyword>
<evidence type="ECO:0000256" key="2">
    <source>
        <dbReference type="SAM" id="MobiDB-lite"/>
    </source>
</evidence>
<feature type="coiled-coil region" evidence="1">
    <location>
        <begin position="692"/>
        <end position="791"/>
    </location>
</feature>
<feature type="region of interest" description="Disordered" evidence="2">
    <location>
        <begin position="2082"/>
        <end position="2115"/>
    </location>
</feature>
<proteinExistence type="predicted"/>
<feature type="region of interest" description="Disordered" evidence="2">
    <location>
        <begin position="1176"/>
        <end position="1195"/>
    </location>
</feature>
<feature type="coiled-coil region" evidence="1">
    <location>
        <begin position="1984"/>
        <end position="2068"/>
    </location>
</feature>
<feature type="coiled-coil region" evidence="1">
    <location>
        <begin position="820"/>
        <end position="1001"/>
    </location>
</feature>
<dbReference type="EMBL" id="BMAT01000733">
    <property type="protein sequence ID" value="GFR72198.1"/>
    <property type="molecule type" value="Genomic_DNA"/>
</dbReference>
<feature type="coiled-coil region" evidence="1">
    <location>
        <begin position="1483"/>
        <end position="1535"/>
    </location>
</feature>